<reference evidence="2" key="1">
    <citation type="journal article" date="2022" name="bioRxiv">
        <title>Sequencing and chromosome-scale assembly of the giantPleurodeles waltlgenome.</title>
        <authorList>
            <person name="Brown T."/>
            <person name="Elewa A."/>
            <person name="Iarovenko S."/>
            <person name="Subramanian E."/>
            <person name="Araus A.J."/>
            <person name="Petzold A."/>
            <person name="Susuki M."/>
            <person name="Suzuki K.-i.T."/>
            <person name="Hayashi T."/>
            <person name="Toyoda A."/>
            <person name="Oliveira C."/>
            <person name="Osipova E."/>
            <person name="Leigh N.D."/>
            <person name="Simon A."/>
            <person name="Yun M.H."/>
        </authorList>
    </citation>
    <scope>NUCLEOTIDE SEQUENCE</scope>
    <source>
        <strain evidence="2">20211129_DDA</strain>
        <tissue evidence="2">Liver</tissue>
    </source>
</reference>
<protein>
    <submittedName>
        <fullName evidence="2">Uncharacterized protein</fullName>
    </submittedName>
</protein>
<gene>
    <name evidence="2" type="ORF">NDU88_000694</name>
</gene>
<organism evidence="2 3">
    <name type="scientific">Pleurodeles waltl</name>
    <name type="common">Iberian ribbed newt</name>
    <dbReference type="NCBI Taxonomy" id="8319"/>
    <lineage>
        <taxon>Eukaryota</taxon>
        <taxon>Metazoa</taxon>
        <taxon>Chordata</taxon>
        <taxon>Craniata</taxon>
        <taxon>Vertebrata</taxon>
        <taxon>Euteleostomi</taxon>
        <taxon>Amphibia</taxon>
        <taxon>Batrachia</taxon>
        <taxon>Caudata</taxon>
        <taxon>Salamandroidea</taxon>
        <taxon>Salamandridae</taxon>
        <taxon>Pleurodelinae</taxon>
        <taxon>Pleurodeles</taxon>
    </lineage>
</organism>
<dbReference type="AlphaFoldDB" id="A0AAV7MIU3"/>
<name>A0AAV7MIU3_PLEWA</name>
<feature type="region of interest" description="Disordered" evidence="1">
    <location>
        <begin position="83"/>
        <end position="103"/>
    </location>
</feature>
<feature type="compositionally biased region" description="Basic and acidic residues" evidence="1">
    <location>
        <begin position="93"/>
        <end position="103"/>
    </location>
</feature>
<feature type="compositionally biased region" description="Basic residues" evidence="1">
    <location>
        <begin position="83"/>
        <end position="92"/>
    </location>
</feature>
<proteinExistence type="predicted"/>
<dbReference type="EMBL" id="JANPWB010000013">
    <property type="protein sequence ID" value="KAJ1103267.1"/>
    <property type="molecule type" value="Genomic_DNA"/>
</dbReference>
<evidence type="ECO:0000313" key="3">
    <source>
        <dbReference type="Proteomes" id="UP001066276"/>
    </source>
</evidence>
<accession>A0AAV7MIU3</accession>
<sequence>MLKRLLLFPRGTSYPLHTSENYKTYVSLSLRGPAGLLLLFHVCTRSLVPSAQRAQQPRKGGAALPIREAWRGCVARLTRIKHGASRHRGTARTKREARGAGAL</sequence>
<keyword evidence="3" id="KW-1185">Reference proteome</keyword>
<evidence type="ECO:0000313" key="2">
    <source>
        <dbReference type="EMBL" id="KAJ1103267.1"/>
    </source>
</evidence>
<comment type="caution">
    <text evidence="2">The sequence shown here is derived from an EMBL/GenBank/DDBJ whole genome shotgun (WGS) entry which is preliminary data.</text>
</comment>
<evidence type="ECO:0000256" key="1">
    <source>
        <dbReference type="SAM" id="MobiDB-lite"/>
    </source>
</evidence>
<dbReference type="Proteomes" id="UP001066276">
    <property type="component" value="Chromosome 9"/>
</dbReference>